<comment type="caution">
    <text evidence="6">The sequence shown here is derived from an EMBL/GenBank/DDBJ whole genome shotgun (WGS) entry which is preliminary data.</text>
</comment>
<organism evidence="6 7">
    <name type="scientific">Marinobacter suaedae</name>
    <dbReference type="NCBI Taxonomy" id="3057675"/>
    <lineage>
        <taxon>Bacteria</taxon>
        <taxon>Pseudomonadati</taxon>
        <taxon>Pseudomonadota</taxon>
        <taxon>Gammaproteobacteria</taxon>
        <taxon>Pseudomonadales</taxon>
        <taxon>Marinobacteraceae</taxon>
        <taxon>Marinobacter</taxon>
    </lineage>
</organism>
<protein>
    <submittedName>
        <fullName evidence="6">TetR/AcrR family transcriptional regulator</fullName>
    </submittedName>
</protein>
<keyword evidence="7" id="KW-1185">Reference proteome</keyword>
<dbReference type="PROSITE" id="PS50977">
    <property type="entry name" value="HTH_TETR_2"/>
    <property type="match status" value="1"/>
</dbReference>
<keyword evidence="2 4" id="KW-0238">DNA-binding</keyword>
<dbReference type="InterPro" id="IPR009057">
    <property type="entry name" value="Homeodomain-like_sf"/>
</dbReference>
<dbReference type="Pfam" id="PF00440">
    <property type="entry name" value="TetR_N"/>
    <property type="match status" value="1"/>
</dbReference>
<evidence type="ECO:0000256" key="2">
    <source>
        <dbReference type="ARBA" id="ARBA00023125"/>
    </source>
</evidence>
<evidence type="ECO:0000256" key="3">
    <source>
        <dbReference type="ARBA" id="ARBA00023163"/>
    </source>
</evidence>
<evidence type="ECO:0000256" key="1">
    <source>
        <dbReference type="ARBA" id="ARBA00023015"/>
    </source>
</evidence>
<dbReference type="RefSeq" id="WP_302910185.1">
    <property type="nucleotide sequence ID" value="NZ_JAUMIS010000002.1"/>
</dbReference>
<dbReference type="PANTHER" id="PTHR30055:SF234">
    <property type="entry name" value="HTH-TYPE TRANSCRIPTIONAL REGULATOR BETI"/>
    <property type="match status" value="1"/>
</dbReference>
<dbReference type="PANTHER" id="PTHR30055">
    <property type="entry name" value="HTH-TYPE TRANSCRIPTIONAL REGULATOR RUTR"/>
    <property type="match status" value="1"/>
</dbReference>
<dbReference type="Gene3D" id="1.10.357.10">
    <property type="entry name" value="Tetracycline Repressor, domain 2"/>
    <property type="match status" value="1"/>
</dbReference>
<dbReference type="EMBL" id="JAUMIS010000002">
    <property type="protein sequence ID" value="MDO3722530.1"/>
    <property type="molecule type" value="Genomic_DNA"/>
</dbReference>
<name>A0ABT8W2Q9_9GAMM</name>
<accession>A0ABT8W2Q9</accession>
<evidence type="ECO:0000256" key="4">
    <source>
        <dbReference type="PROSITE-ProRule" id="PRU00335"/>
    </source>
</evidence>
<dbReference type="InterPro" id="IPR001647">
    <property type="entry name" value="HTH_TetR"/>
</dbReference>
<feature type="DNA-binding region" description="H-T-H motif" evidence="4">
    <location>
        <begin position="42"/>
        <end position="61"/>
    </location>
</feature>
<dbReference type="PRINTS" id="PR00455">
    <property type="entry name" value="HTHTETR"/>
</dbReference>
<feature type="domain" description="HTH tetR-type" evidence="5">
    <location>
        <begin position="19"/>
        <end position="79"/>
    </location>
</feature>
<proteinExistence type="predicted"/>
<gene>
    <name evidence="6" type="ORF">QVZ43_12435</name>
</gene>
<evidence type="ECO:0000313" key="7">
    <source>
        <dbReference type="Proteomes" id="UP001168640"/>
    </source>
</evidence>
<dbReference type="InterPro" id="IPR050109">
    <property type="entry name" value="HTH-type_TetR-like_transc_reg"/>
</dbReference>
<reference evidence="6" key="1">
    <citation type="submission" date="2023-07" db="EMBL/GenBank/DDBJ databases">
        <title>Marinobacter sp. chi1 genome sequencing and assembly.</title>
        <authorList>
            <person name="Park S."/>
        </authorList>
    </citation>
    <scope>NUCLEOTIDE SEQUENCE</scope>
    <source>
        <strain evidence="6">Chi1</strain>
    </source>
</reference>
<evidence type="ECO:0000313" key="6">
    <source>
        <dbReference type="EMBL" id="MDO3722530.1"/>
    </source>
</evidence>
<keyword evidence="1" id="KW-0805">Transcription regulation</keyword>
<keyword evidence="3" id="KW-0804">Transcription</keyword>
<dbReference type="SUPFAM" id="SSF46689">
    <property type="entry name" value="Homeodomain-like"/>
    <property type="match status" value="1"/>
</dbReference>
<sequence>MDMLPKNRKLPGKREQNRIRNRKAILNAARECFSELGYDNATIRDIIKRTGLAAGTFYNSFSSKQDIFVALLTDFLTQMNQDLTKSRRSAGTTNEFIHSAYLALYSATARDPLIYELAHRNDQALQKLFGSGLLRLSMLSLEADVQEAKERGLLPDIDTEYLCAAFFGVAYELSLKVARRAHQKPESADTEAHRAARFSTALFLGGIPELTKVS</sequence>
<evidence type="ECO:0000259" key="5">
    <source>
        <dbReference type="PROSITE" id="PS50977"/>
    </source>
</evidence>
<dbReference type="Proteomes" id="UP001168640">
    <property type="component" value="Unassembled WGS sequence"/>
</dbReference>